<dbReference type="EMBL" id="MQVX01000001">
    <property type="protein sequence ID" value="PQJ15219.1"/>
    <property type="molecule type" value="Genomic_DNA"/>
</dbReference>
<evidence type="ECO:0000256" key="14">
    <source>
        <dbReference type="ARBA" id="ARBA00023288"/>
    </source>
</evidence>
<dbReference type="GO" id="GO:0015288">
    <property type="term" value="F:porin activity"/>
    <property type="evidence" value="ECO:0007669"/>
    <property type="project" value="UniProtKB-KW"/>
</dbReference>
<keyword evidence="4" id="KW-1134">Transmembrane beta strand</keyword>
<comment type="subcellular location">
    <subcellularLocation>
        <location evidence="1">Cell outer membrane</location>
        <topology evidence="1">Multi-pass membrane protein</topology>
    </subcellularLocation>
</comment>
<keyword evidence="3" id="KW-0813">Transport</keyword>
<dbReference type="Gene3D" id="3.10.560.10">
    <property type="entry name" value="Outer membrane lipoprotein wza domain like"/>
    <property type="match status" value="1"/>
</dbReference>
<dbReference type="OrthoDB" id="662756at2"/>
<keyword evidence="12" id="KW-0564">Palmitate</keyword>
<proteinExistence type="inferred from homology"/>
<dbReference type="GO" id="GO:0006811">
    <property type="term" value="P:monoatomic ion transport"/>
    <property type="evidence" value="ECO:0007669"/>
    <property type="project" value="UniProtKB-KW"/>
</dbReference>
<name>A0A2S7T5L5_9FLAO</name>
<keyword evidence="9" id="KW-0406">Ion transport</keyword>
<evidence type="ECO:0000313" key="19">
    <source>
        <dbReference type="Proteomes" id="UP000239366"/>
    </source>
</evidence>
<evidence type="ECO:0000256" key="2">
    <source>
        <dbReference type="ARBA" id="ARBA00009450"/>
    </source>
</evidence>
<evidence type="ECO:0000256" key="8">
    <source>
        <dbReference type="ARBA" id="ARBA00023047"/>
    </source>
</evidence>
<dbReference type="GO" id="GO:0015159">
    <property type="term" value="F:polysaccharide transmembrane transporter activity"/>
    <property type="evidence" value="ECO:0007669"/>
    <property type="project" value="InterPro"/>
</dbReference>
<keyword evidence="10" id="KW-0626">Porin</keyword>
<dbReference type="InterPro" id="IPR054765">
    <property type="entry name" value="SLBB_dom"/>
</dbReference>
<evidence type="ECO:0000259" key="16">
    <source>
        <dbReference type="Pfam" id="PF02563"/>
    </source>
</evidence>
<feature type="signal peptide" evidence="15">
    <location>
        <begin position="1"/>
        <end position="23"/>
    </location>
</feature>
<evidence type="ECO:0000256" key="7">
    <source>
        <dbReference type="ARBA" id="ARBA00022729"/>
    </source>
</evidence>
<evidence type="ECO:0000259" key="17">
    <source>
        <dbReference type="Pfam" id="PF22461"/>
    </source>
</evidence>
<dbReference type="Pfam" id="PF02563">
    <property type="entry name" value="Poly_export"/>
    <property type="match status" value="1"/>
</dbReference>
<comment type="caution">
    <text evidence="18">The sequence shown here is derived from an EMBL/GenBank/DDBJ whole genome shotgun (WGS) entry which is preliminary data.</text>
</comment>
<evidence type="ECO:0000256" key="5">
    <source>
        <dbReference type="ARBA" id="ARBA00022597"/>
    </source>
</evidence>
<dbReference type="InterPro" id="IPR049712">
    <property type="entry name" value="Poly_export"/>
</dbReference>
<gene>
    <name evidence="18" type="ORF">BST99_05280</name>
</gene>
<evidence type="ECO:0000256" key="4">
    <source>
        <dbReference type="ARBA" id="ARBA00022452"/>
    </source>
</evidence>
<accession>A0A2S7T5L5</accession>
<comment type="similarity">
    <text evidence="2">Belongs to the BexD/CtrA/VexA family.</text>
</comment>
<evidence type="ECO:0000256" key="12">
    <source>
        <dbReference type="ARBA" id="ARBA00023139"/>
    </source>
</evidence>
<evidence type="ECO:0000256" key="1">
    <source>
        <dbReference type="ARBA" id="ARBA00004571"/>
    </source>
</evidence>
<dbReference type="PANTHER" id="PTHR33619">
    <property type="entry name" value="POLYSACCHARIDE EXPORT PROTEIN GFCE-RELATED"/>
    <property type="match status" value="1"/>
</dbReference>
<protein>
    <submittedName>
        <fullName evidence="18">Sugar transporter</fullName>
    </submittedName>
</protein>
<keyword evidence="19" id="KW-1185">Reference proteome</keyword>
<keyword evidence="6" id="KW-0812">Transmembrane</keyword>
<evidence type="ECO:0000256" key="9">
    <source>
        <dbReference type="ARBA" id="ARBA00023065"/>
    </source>
</evidence>
<feature type="domain" description="SLBB" evidence="17">
    <location>
        <begin position="139"/>
        <end position="217"/>
    </location>
</feature>
<keyword evidence="5 18" id="KW-0762">Sugar transport</keyword>
<dbReference type="InterPro" id="IPR003715">
    <property type="entry name" value="Poly_export_N"/>
</dbReference>
<keyword evidence="8" id="KW-0625">Polysaccharide transport</keyword>
<keyword evidence="14" id="KW-0449">Lipoprotein</keyword>
<reference evidence="19" key="1">
    <citation type="submission" date="2016-11" db="EMBL/GenBank/DDBJ databases">
        <title>Trade-off between light-utilization and light-protection in marine flavobacteria.</title>
        <authorList>
            <person name="Kumagai Y."/>
            <person name="Yoshizawa S."/>
            <person name="Kogure K."/>
        </authorList>
    </citation>
    <scope>NUCLEOTIDE SEQUENCE [LARGE SCALE GENOMIC DNA]</scope>
    <source>
        <strain evidence="19">SG-18</strain>
    </source>
</reference>
<evidence type="ECO:0000256" key="10">
    <source>
        <dbReference type="ARBA" id="ARBA00023114"/>
    </source>
</evidence>
<organism evidence="18 19">
    <name type="scientific">Aureicoccus marinus</name>
    <dbReference type="NCBI Taxonomy" id="754435"/>
    <lineage>
        <taxon>Bacteria</taxon>
        <taxon>Pseudomonadati</taxon>
        <taxon>Bacteroidota</taxon>
        <taxon>Flavobacteriia</taxon>
        <taxon>Flavobacteriales</taxon>
        <taxon>Flavobacteriaceae</taxon>
        <taxon>Aureicoccus</taxon>
    </lineage>
</organism>
<sequence length="254" mass="28340">MRKTNSILLLLIVVLLLSSCASRKDIVYFQDAGQFETIVDKSSFTTKFKVDDVVSIYISTLSKEASEPFNLYRGSVEGGVRPEQVDYIIDKDGQIDFPVIGKMKIVGLSPEELRVLLRQKLKDYLVDPIINIRLKNFTVSVLGEVNKPGTYPVNGERITIMEALGLAGDLTIKGKRENVLVIRDFDGAKVYNRIDLTKKNAMNSPVYYLTQNDIVYVEPNKSAVSTSSLDNRANITVSLISVIITSTIILITRN</sequence>
<dbReference type="AlphaFoldDB" id="A0A2S7T5L5"/>
<keyword evidence="7 15" id="KW-0732">Signal</keyword>
<evidence type="ECO:0000256" key="13">
    <source>
        <dbReference type="ARBA" id="ARBA00023237"/>
    </source>
</evidence>
<evidence type="ECO:0000256" key="6">
    <source>
        <dbReference type="ARBA" id="ARBA00022692"/>
    </source>
</evidence>
<dbReference type="RefSeq" id="WP_105000871.1">
    <property type="nucleotide sequence ID" value="NZ_MQVX01000001.1"/>
</dbReference>
<evidence type="ECO:0000256" key="11">
    <source>
        <dbReference type="ARBA" id="ARBA00023136"/>
    </source>
</evidence>
<dbReference type="GO" id="GO:0046930">
    <property type="term" value="C:pore complex"/>
    <property type="evidence" value="ECO:0007669"/>
    <property type="project" value="UniProtKB-KW"/>
</dbReference>
<keyword evidence="11" id="KW-0472">Membrane</keyword>
<dbReference type="PROSITE" id="PS51257">
    <property type="entry name" value="PROKAR_LIPOPROTEIN"/>
    <property type="match status" value="1"/>
</dbReference>
<dbReference type="GO" id="GO:0009279">
    <property type="term" value="C:cell outer membrane"/>
    <property type="evidence" value="ECO:0007669"/>
    <property type="project" value="UniProtKB-SubCell"/>
</dbReference>
<feature type="domain" description="Polysaccharide export protein N-terminal" evidence="16">
    <location>
        <begin position="47"/>
        <end position="134"/>
    </location>
</feature>
<feature type="chain" id="PRO_5015565799" evidence="15">
    <location>
        <begin position="24"/>
        <end position="254"/>
    </location>
</feature>
<dbReference type="Pfam" id="PF22461">
    <property type="entry name" value="SLBB_2"/>
    <property type="match status" value="1"/>
</dbReference>
<evidence type="ECO:0000256" key="15">
    <source>
        <dbReference type="SAM" id="SignalP"/>
    </source>
</evidence>
<evidence type="ECO:0000256" key="3">
    <source>
        <dbReference type="ARBA" id="ARBA00022448"/>
    </source>
</evidence>
<evidence type="ECO:0000313" key="18">
    <source>
        <dbReference type="EMBL" id="PQJ15219.1"/>
    </source>
</evidence>
<dbReference type="PANTHER" id="PTHR33619:SF3">
    <property type="entry name" value="POLYSACCHARIDE EXPORT PROTEIN GFCE-RELATED"/>
    <property type="match status" value="1"/>
</dbReference>
<keyword evidence="13" id="KW-0998">Cell outer membrane</keyword>
<dbReference type="Proteomes" id="UP000239366">
    <property type="component" value="Unassembled WGS sequence"/>
</dbReference>